<evidence type="ECO:0000259" key="2">
    <source>
        <dbReference type="PROSITE" id="PS50902"/>
    </source>
</evidence>
<organism evidence="3 4">
    <name type="scientific">Criibacterium bergeronii</name>
    <dbReference type="NCBI Taxonomy" id="1871336"/>
    <lineage>
        <taxon>Bacteria</taxon>
        <taxon>Bacillati</taxon>
        <taxon>Bacillota</taxon>
        <taxon>Clostridia</taxon>
        <taxon>Peptostreptococcales</taxon>
        <taxon>Filifactoraceae</taxon>
        <taxon>Criibacterium</taxon>
    </lineage>
</organism>
<dbReference type="Gene3D" id="3.40.50.360">
    <property type="match status" value="1"/>
</dbReference>
<dbReference type="InterPro" id="IPR045761">
    <property type="entry name" value="ODP_dom"/>
</dbReference>
<dbReference type="InterPro" id="IPR029039">
    <property type="entry name" value="Flavoprotein-like_sf"/>
</dbReference>
<dbReference type="Pfam" id="PF19583">
    <property type="entry name" value="ODP"/>
    <property type="match status" value="1"/>
</dbReference>
<comment type="caution">
    <text evidence="3">The sequence shown here is derived from an EMBL/GenBank/DDBJ whole genome shotgun (WGS) entry which is preliminary data.</text>
</comment>
<dbReference type="Gene3D" id="3.60.15.10">
    <property type="entry name" value="Ribonuclease Z/Hydroxyacylglutathione hydrolase-like"/>
    <property type="match status" value="1"/>
</dbReference>
<reference evidence="3 4" key="1">
    <citation type="journal article" date="2016" name="Genome Announc.">
        <title>Draft Genome Sequence of Criibacterium bergeronii gen. nov., sp. nov., Strain CCRI-22567T, Isolated from a Vaginal Sample from a Woman with Bacterial Vaginosis.</title>
        <authorList>
            <person name="Maheux A.F."/>
            <person name="Berube E."/>
            <person name="Boudreau D.K."/>
            <person name="Raymond F."/>
            <person name="Corbeil J."/>
            <person name="Roy P.H."/>
            <person name="Boissinot M."/>
            <person name="Omar R.F."/>
        </authorList>
    </citation>
    <scope>NUCLEOTIDE SEQUENCE [LARGE SCALE GENOMIC DNA]</scope>
    <source>
        <strain evidence="3 4">CCRI-22567</strain>
    </source>
</reference>
<dbReference type="EMBL" id="MBEW02000006">
    <property type="protein sequence ID" value="RDY21586.1"/>
    <property type="molecule type" value="Genomic_DNA"/>
</dbReference>
<dbReference type="SUPFAM" id="SSF56281">
    <property type="entry name" value="Metallo-hydrolase/oxidoreductase"/>
    <property type="match status" value="1"/>
</dbReference>
<protein>
    <submittedName>
        <fullName evidence="3">FprA family A-type flavoprotein</fullName>
    </submittedName>
</protein>
<feature type="domain" description="Flavodoxin-like" evidence="2">
    <location>
        <begin position="254"/>
        <end position="394"/>
    </location>
</feature>
<dbReference type="InterPro" id="IPR036866">
    <property type="entry name" value="RibonucZ/Hydroxyglut_hydro"/>
</dbReference>
<proteinExistence type="inferred from homology"/>
<gene>
    <name evidence="3" type="ORF">BBG48_004340</name>
</gene>
<dbReference type="PIRSF" id="PIRSF005243">
    <property type="entry name" value="ROO"/>
    <property type="match status" value="1"/>
</dbReference>
<evidence type="ECO:0000313" key="4">
    <source>
        <dbReference type="Proteomes" id="UP000093352"/>
    </source>
</evidence>
<dbReference type="InterPro" id="IPR001279">
    <property type="entry name" value="Metallo-B-lactamas"/>
</dbReference>
<dbReference type="RefSeq" id="WP_068912285.1">
    <property type="nucleotide sequence ID" value="NZ_MBEW02000006.1"/>
</dbReference>
<dbReference type="GO" id="GO:0010181">
    <property type="term" value="F:FMN binding"/>
    <property type="evidence" value="ECO:0007669"/>
    <property type="project" value="InterPro"/>
</dbReference>
<dbReference type="Pfam" id="PF00258">
    <property type="entry name" value="Flavodoxin_1"/>
    <property type="match status" value="1"/>
</dbReference>
<sequence length="398" mass="45088">MFTKIIVKDNVHYIGVNDRKTSLFENMWPLEKGVSYNSYLVTGEKNVILDPAHGNFFSGYLANIKATLGDGKVDYLVVNHMEPDHSSSVTLLMKQFPEMKLIGNAKTKEFLEAFYKIDTTDVFVEVKDGQTLTLGDNEFTFYTTPMVHWPESMVTYHNNTKTLFSQDAFGGFGALDGSIFDDEQDWEDAEYETRRYFTNIVGKFSTQILRAIDKLAKLDIQTICPDHGIVWRKEPAKIINYYKSLSNHETKNGVVIAYGSMYGNTEKMADTIANTLAKEGVEEVKVFDVSKTHPSHILAEIWKYKGLVLGSCSYNNALYPPMQELYHILEINKLKNHVVGIFGTYGWSGGGVKTLVNLPKNNPGFDFIEETIDVRCAPGEEDIDRCIQLAKEVVKRMK</sequence>
<evidence type="ECO:0000313" key="3">
    <source>
        <dbReference type="EMBL" id="RDY21586.1"/>
    </source>
</evidence>
<dbReference type="SUPFAM" id="SSF52218">
    <property type="entry name" value="Flavoproteins"/>
    <property type="match status" value="1"/>
</dbReference>
<dbReference type="SMART" id="SM00849">
    <property type="entry name" value="Lactamase_B"/>
    <property type="match status" value="1"/>
</dbReference>
<dbReference type="InterPro" id="IPR008254">
    <property type="entry name" value="Flavodoxin/NO_synth"/>
</dbReference>
<dbReference type="GO" id="GO:0046872">
    <property type="term" value="F:metal ion binding"/>
    <property type="evidence" value="ECO:0007669"/>
    <property type="project" value="InterPro"/>
</dbReference>
<dbReference type="GO" id="GO:0016651">
    <property type="term" value="F:oxidoreductase activity, acting on NAD(P)H"/>
    <property type="evidence" value="ECO:0007669"/>
    <property type="project" value="UniProtKB-ARBA"/>
</dbReference>
<evidence type="ECO:0000256" key="1">
    <source>
        <dbReference type="ARBA" id="ARBA00007121"/>
    </source>
</evidence>
<dbReference type="PANTHER" id="PTHR43717:SF1">
    <property type="entry name" value="ANAEROBIC NITRIC OXIDE REDUCTASE FLAVORUBREDOXIN"/>
    <property type="match status" value="1"/>
</dbReference>
<dbReference type="PANTHER" id="PTHR43717">
    <property type="entry name" value="ANAEROBIC NITRIC OXIDE REDUCTASE FLAVORUBREDOXIN"/>
    <property type="match status" value="1"/>
</dbReference>
<comment type="similarity">
    <text evidence="1">In the N-terminal section; belongs to the zinc metallo-hydrolase group 3 family.</text>
</comment>
<dbReference type="GO" id="GO:0009055">
    <property type="term" value="F:electron transfer activity"/>
    <property type="evidence" value="ECO:0007669"/>
    <property type="project" value="InterPro"/>
</dbReference>
<dbReference type="PROSITE" id="PS50902">
    <property type="entry name" value="FLAVODOXIN_LIKE"/>
    <property type="match status" value="1"/>
</dbReference>
<keyword evidence="4" id="KW-1185">Reference proteome</keyword>
<dbReference type="Proteomes" id="UP000093352">
    <property type="component" value="Unassembled WGS sequence"/>
</dbReference>
<dbReference type="InterPro" id="IPR016440">
    <property type="entry name" value="Rubredoxin-O_OxRdtase"/>
</dbReference>
<dbReference type="CDD" id="cd07709">
    <property type="entry name" value="flavodiiron_proteins_MBL-fold"/>
    <property type="match status" value="1"/>
</dbReference>
<accession>A0A371IMC8</accession>
<name>A0A371IMC8_9FIRM</name>
<dbReference type="STRING" id="1871336.BBG48_01720"/>
<dbReference type="AlphaFoldDB" id="A0A371IMC8"/>